<dbReference type="OrthoDB" id="10528490at2759"/>
<evidence type="ECO:0000313" key="2">
    <source>
        <dbReference type="EMBL" id="PON83031.1"/>
    </source>
</evidence>
<proteinExistence type="predicted"/>
<comment type="caution">
    <text evidence="2">The sequence shown here is derived from an EMBL/GenBank/DDBJ whole genome shotgun (WGS) entry which is preliminary data.</text>
</comment>
<feature type="region of interest" description="Disordered" evidence="1">
    <location>
        <begin position="33"/>
        <end position="53"/>
    </location>
</feature>
<dbReference type="InParanoid" id="A0A2P5EBV6"/>
<evidence type="ECO:0000313" key="3">
    <source>
        <dbReference type="Proteomes" id="UP000237000"/>
    </source>
</evidence>
<organism evidence="2 3">
    <name type="scientific">Trema orientale</name>
    <name type="common">Charcoal tree</name>
    <name type="synonym">Celtis orientalis</name>
    <dbReference type="NCBI Taxonomy" id="63057"/>
    <lineage>
        <taxon>Eukaryota</taxon>
        <taxon>Viridiplantae</taxon>
        <taxon>Streptophyta</taxon>
        <taxon>Embryophyta</taxon>
        <taxon>Tracheophyta</taxon>
        <taxon>Spermatophyta</taxon>
        <taxon>Magnoliopsida</taxon>
        <taxon>eudicotyledons</taxon>
        <taxon>Gunneridae</taxon>
        <taxon>Pentapetalae</taxon>
        <taxon>rosids</taxon>
        <taxon>fabids</taxon>
        <taxon>Rosales</taxon>
        <taxon>Cannabaceae</taxon>
        <taxon>Trema</taxon>
    </lineage>
</organism>
<accession>A0A2P5EBV6</accession>
<dbReference type="AlphaFoldDB" id="A0A2P5EBV6"/>
<name>A0A2P5EBV6_TREOI</name>
<reference evidence="3" key="1">
    <citation type="submission" date="2016-06" db="EMBL/GenBank/DDBJ databases">
        <title>Parallel loss of symbiosis genes in relatives of nitrogen-fixing non-legume Parasponia.</title>
        <authorList>
            <person name="Van Velzen R."/>
            <person name="Holmer R."/>
            <person name="Bu F."/>
            <person name="Rutten L."/>
            <person name="Van Zeijl A."/>
            <person name="Liu W."/>
            <person name="Santuari L."/>
            <person name="Cao Q."/>
            <person name="Sharma T."/>
            <person name="Shen D."/>
            <person name="Roswanjaya Y."/>
            <person name="Wardhani T."/>
            <person name="Kalhor M.S."/>
            <person name="Jansen J."/>
            <person name="Van den Hoogen J."/>
            <person name="Gungor B."/>
            <person name="Hartog M."/>
            <person name="Hontelez J."/>
            <person name="Verver J."/>
            <person name="Yang W.-C."/>
            <person name="Schijlen E."/>
            <person name="Repin R."/>
            <person name="Schilthuizen M."/>
            <person name="Schranz E."/>
            <person name="Heidstra R."/>
            <person name="Miyata K."/>
            <person name="Fedorova E."/>
            <person name="Kohlen W."/>
            <person name="Bisseling T."/>
            <person name="Smit S."/>
            <person name="Geurts R."/>
        </authorList>
    </citation>
    <scope>NUCLEOTIDE SEQUENCE [LARGE SCALE GENOMIC DNA]</scope>
    <source>
        <strain evidence="3">cv. RG33-2</strain>
    </source>
</reference>
<protein>
    <submittedName>
        <fullName evidence="2">Uncharacterized protein</fullName>
    </submittedName>
</protein>
<sequence length="151" mass="16869">MINVCGGPLPNLKVPKTLTKDFITGTYQRGGTSIPTSKMTEGIPSFHTSQTTPRHRSVTLTFLEAKDERGRSRSTRQRRLGLPRVNPISERLCLSWGPRAREQRLHQHVAPRRLPVTPVPRGQWGNGNKAQKVRNSANGALYGGDCDSRWC</sequence>
<dbReference type="Proteomes" id="UP000237000">
    <property type="component" value="Unassembled WGS sequence"/>
</dbReference>
<evidence type="ECO:0000256" key="1">
    <source>
        <dbReference type="SAM" id="MobiDB-lite"/>
    </source>
</evidence>
<dbReference type="EMBL" id="JXTC01000184">
    <property type="protein sequence ID" value="PON83031.1"/>
    <property type="molecule type" value="Genomic_DNA"/>
</dbReference>
<keyword evidence="3" id="KW-1185">Reference proteome</keyword>
<gene>
    <name evidence="2" type="ORF">TorRG33x02_211400</name>
</gene>